<keyword evidence="2" id="KW-1185">Reference proteome</keyword>
<dbReference type="Proteomes" id="UP001139701">
    <property type="component" value="Unassembled WGS sequence"/>
</dbReference>
<dbReference type="SUPFAM" id="SSF54593">
    <property type="entry name" value="Glyoxalase/Bleomycin resistance protein/Dihydroxybiphenyl dioxygenase"/>
    <property type="match status" value="1"/>
</dbReference>
<reference evidence="1" key="1">
    <citation type="submission" date="2022-02" db="EMBL/GenBank/DDBJ databases">
        <title>Acinetobacter A3.8 sp. nov., isolated from Sediment (Zhairuo Island).</title>
        <authorList>
            <person name="Zheng K."/>
        </authorList>
    </citation>
    <scope>NUCLEOTIDE SEQUENCE</scope>
    <source>
        <strain evidence="1">A3.8</strain>
    </source>
</reference>
<dbReference type="RefSeq" id="WP_241571126.1">
    <property type="nucleotide sequence ID" value="NZ_JAKUML010000007.1"/>
</dbReference>
<name>A0A9X1WZQ7_9GAMM</name>
<gene>
    <name evidence="1" type="ORF">MKI79_05905</name>
</gene>
<sequence>MTNYIAANLPAIDFAQTIAFYQQLGFAVHFQSDQWLILQNDQSVDGTLEIEFFPYPNLDSKQSYFSASVWVQDLDTLNTLYTSWSTLDWSNFADPTRITEIEQMGQLHIFNVIDVNGSLLRCMSLS</sequence>
<dbReference type="EMBL" id="JAKUML010000007">
    <property type="protein sequence ID" value="MCJ8146435.1"/>
    <property type="molecule type" value="Genomic_DNA"/>
</dbReference>
<evidence type="ECO:0000313" key="1">
    <source>
        <dbReference type="EMBL" id="MCJ8146435.1"/>
    </source>
</evidence>
<dbReference type="InterPro" id="IPR029068">
    <property type="entry name" value="Glyas_Bleomycin-R_OHBP_Dase"/>
</dbReference>
<accession>A0A9X1WZQ7</accession>
<proteinExistence type="predicted"/>
<comment type="caution">
    <text evidence="1">The sequence shown here is derived from an EMBL/GenBank/DDBJ whole genome shotgun (WGS) entry which is preliminary data.</text>
</comment>
<evidence type="ECO:0000313" key="2">
    <source>
        <dbReference type="Proteomes" id="UP001139701"/>
    </source>
</evidence>
<dbReference type="Gene3D" id="3.10.180.10">
    <property type="entry name" value="2,3-Dihydroxybiphenyl 1,2-Dioxygenase, domain 1"/>
    <property type="match status" value="1"/>
</dbReference>
<dbReference type="AlphaFoldDB" id="A0A9X1WZQ7"/>
<protein>
    <recommendedName>
        <fullName evidence="3">Bleomycin resistance protein</fullName>
    </recommendedName>
</protein>
<evidence type="ECO:0008006" key="3">
    <source>
        <dbReference type="Google" id="ProtNLM"/>
    </source>
</evidence>
<organism evidence="1 2">
    <name type="scientific">Acinetobacter sedimenti</name>
    <dbReference type="NCBI Taxonomy" id="2919922"/>
    <lineage>
        <taxon>Bacteria</taxon>
        <taxon>Pseudomonadati</taxon>
        <taxon>Pseudomonadota</taxon>
        <taxon>Gammaproteobacteria</taxon>
        <taxon>Moraxellales</taxon>
        <taxon>Moraxellaceae</taxon>
        <taxon>Acinetobacter</taxon>
    </lineage>
</organism>